<keyword evidence="2" id="KW-1185">Reference proteome</keyword>
<reference evidence="1" key="1">
    <citation type="journal article" date="2014" name="Int. J. Syst. Evol. Microbiol.">
        <title>Complete genome sequence of Corynebacterium casei LMG S-19264T (=DSM 44701T), isolated from a smear-ripened cheese.</title>
        <authorList>
            <consortium name="US DOE Joint Genome Institute (JGI-PGF)"/>
            <person name="Walter F."/>
            <person name="Albersmeier A."/>
            <person name="Kalinowski J."/>
            <person name="Ruckert C."/>
        </authorList>
    </citation>
    <scope>NUCLEOTIDE SEQUENCE</scope>
    <source>
        <strain evidence="1">CGMCC 1.12751</strain>
    </source>
</reference>
<proteinExistence type="predicted"/>
<gene>
    <name evidence="1" type="ORF">GCM10010976_34100</name>
</gene>
<dbReference type="EMBL" id="BMFQ01000006">
    <property type="protein sequence ID" value="GGG60523.1"/>
    <property type="molecule type" value="Genomic_DNA"/>
</dbReference>
<protein>
    <submittedName>
        <fullName evidence="1">Uncharacterized protein</fullName>
    </submittedName>
</protein>
<comment type="caution">
    <text evidence="1">The sequence shown here is derived from an EMBL/GenBank/DDBJ whole genome shotgun (WGS) entry which is preliminary data.</text>
</comment>
<dbReference type="AlphaFoldDB" id="A0A917LVX1"/>
<evidence type="ECO:0000313" key="2">
    <source>
        <dbReference type="Proteomes" id="UP000625976"/>
    </source>
</evidence>
<reference evidence="1" key="2">
    <citation type="submission" date="2020-09" db="EMBL/GenBank/DDBJ databases">
        <authorList>
            <person name="Sun Q."/>
            <person name="Zhou Y."/>
        </authorList>
    </citation>
    <scope>NUCLEOTIDE SEQUENCE</scope>
    <source>
        <strain evidence="1">CGMCC 1.12751</strain>
    </source>
</reference>
<dbReference type="Proteomes" id="UP000625976">
    <property type="component" value="Unassembled WGS sequence"/>
</dbReference>
<name>A0A917LVX1_9FLAO</name>
<organism evidence="1 2">
    <name type="scientific">Bizionia arctica</name>
    <dbReference type="NCBI Taxonomy" id="1495645"/>
    <lineage>
        <taxon>Bacteria</taxon>
        <taxon>Pseudomonadati</taxon>
        <taxon>Bacteroidota</taxon>
        <taxon>Flavobacteriia</taxon>
        <taxon>Flavobacteriales</taxon>
        <taxon>Flavobacteriaceae</taxon>
        <taxon>Bizionia</taxon>
    </lineage>
</organism>
<evidence type="ECO:0000313" key="1">
    <source>
        <dbReference type="EMBL" id="GGG60523.1"/>
    </source>
</evidence>
<sequence>MFTLILFIGIAYSTKLLVNIKNSDGFYIFETYSIITQKEAIKISESQLVDLQFYSDSFFKSYNFVLKYDGTNGVVTKKFYLNAEPHSELRSEINRIRKTIANNA</sequence>
<accession>A0A917LVX1</accession>